<feature type="transmembrane region" description="Helical" evidence="5">
    <location>
        <begin position="6"/>
        <end position="24"/>
    </location>
</feature>
<accession>A0ABR7HRS2</accession>
<feature type="transmembrane region" description="Helical" evidence="5">
    <location>
        <begin position="62"/>
        <end position="83"/>
    </location>
</feature>
<evidence type="ECO:0000256" key="2">
    <source>
        <dbReference type="ARBA" id="ARBA00022692"/>
    </source>
</evidence>
<organism evidence="6 7">
    <name type="scientific">Pseudoflavonifractor hominis</name>
    <dbReference type="NCBI Taxonomy" id="2763059"/>
    <lineage>
        <taxon>Bacteria</taxon>
        <taxon>Bacillati</taxon>
        <taxon>Bacillota</taxon>
        <taxon>Clostridia</taxon>
        <taxon>Eubacteriales</taxon>
        <taxon>Oscillospiraceae</taxon>
        <taxon>Pseudoflavonifractor</taxon>
    </lineage>
</organism>
<dbReference type="Proteomes" id="UP000660021">
    <property type="component" value="Unassembled WGS sequence"/>
</dbReference>
<proteinExistence type="predicted"/>
<evidence type="ECO:0000256" key="3">
    <source>
        <dbReference type="ARBA" id="ARBA00022989"/>
    </source>
</evidence>
<evidence type="ECO:0000256" key="4">
    <source>
        <dbReference type="ARBA" id="ARBA00023136"/>
    </source>
</evidence>
<sequence length="103" mass="11066">MSRKATNVVAYLTLIGLIIALLLGDRAACRFHLNQALTLCVCSLVLSVVSQILAVIPVLGWLLLIVVQILYLVLLVLTIVGIINAAQDVEKPLPIVGGIQLLR</sequence>
<dbReference type="InterPro" id="IPR019109">
    <property type="entry name" value="MamF_MmsF"/>
</dbReference>
<keyword evidence="2 5" id="KW-0812">Transmembrane</keyword>
<evidence type="ECO:0000313" key="7">
    <source>
        <dbReference type="Proteomes" id="UP000660021"/>
    </source>
</evidence>
<feature type="transmembrane region" description="Helical" evidence="5">
    <location>
        <begin position="36"/>
        <end position="56"/>
    </location>
</feature>
<keyword evidence="4 5" id="KW-0472">Membrane</keyword>
<dbReference type="Pfam" id="PF09685">
    <property type="entry name" value="MamF_MmsF"/>
    <property type="match status" value="1"/>
</dbReference>
<evidence type="ECO:0000256" key="5">
    <source>
        <dbReference type="SAM" id="Phobius"/>
    </source>
</evidence>
<dbReference type="RefSeq" id="WP_101692602.1">
    <property type="nucleotide sequence ID" value="NZ_JACOPR010000002.1"/>
</dbReference>
<evidence type="ECO:0008006" key="8">
    <source>
        <dbReference type="Google" id="ProtNLM"/>
    </source>
</evidence>
<keyword evidence="7" id="KW-1185">Reference proteome</keyword>
<comment type="subcellular location">
    <subcellularLocation>
        <location evidence="1">Membrane</location>
        <topology evidence="1">Multi-pass membrane protein</topology>
    </subcellularLocation>
</comment>
<reference evidence="6 7" key="1">
    <citation type="submission" date="2020-08" db="EMBL/GenBank/DDBJ databases">
        <title>Genome public.</title>
        <authorList>
            <person name="Liu C."/>
            <person name="Sun Q."/>
        </authorList>
    </citation>
    <scope>NUCLEOTIDE SEQUENCE [LARGE SCALE GENOMIC DNA]</scope>
    <source>
        <strain evidence="6 7">New-38</strain>
    </source>
</reference>
<dbReference type="EMBL" id="JACOPR010000002">
    <property type="protein sequence ID" value="MBC5730208.1"/>
    <property type="molecule type" value="Genomic_DNA"/>
</dbReference>
<name>A0ABR7HRS2_9FIRM</name>
<gene>
    <name evidence="6" type="ORF">H8S34_05080</name>
</gene>
<evidence type="ECO:0000256" key="1">
    <source>
        <dbReference type="ARBA" id="ARBA00004141"/>
    </source>
</evidence>
<comment type="caution">
    <text evidence="6">The sequence shown here is derived from an EMBL/GenBank/DDBJ whole genome shotgun (WGS) entry which is preliminary data.</text>
</comment>
<evidence type="ECO:0000313" key="6">
    <source>
        <dbReference type="EMBL" id="MBC5730208.1"/>
    </source>
</evidence>
<protein>
    <recommendedName>
        <fullName evidence="8">DUF4870 domain-containing protein</fullName>
    </recommendedName>
</protein>
<keyword evidence="3 5" id="KW-1133">Transmembrane helix</keyword>